<dbReference type="AlphaFoldDB" id="A0A072V2B5"/>
<feature type="domain" description="DUF8040" evidence="2">
    <location>
        <begin position="64"/>
        <end position="150"/>
    </location>
</feature>
<reference evidence="3 5" key="1">
    <citation type="journal article" date="2011" name="Nature">
        <title>The Medicago genome provides insight into the evolution of rhizobial symbioses.</title>
        <authorList>
            <person name="Young N.D."/>
            <person name="Debelle F."/>
            <person name="Oldroyd G.E."/>
            <person name="Geurts R."/>
            <person name="Cannon S.B."/>
            <person name="Udvardi M.K."/>
            <person name="Benedito V.A."/>
            <person name="Mayer K.F."/>
            <person name="Gouzy J."/>
            <person name="Schoof H."/>
            <person name="Van de Peer Y."/>
            <person name="Proost S."/>
            <person name="Cook D.R."/>
            <person name="Meyers B.C."/>
            <person name="Spannagl M."/>
            <person name="Cheung F."/>
            <person name="De Mita S."/>
            <person name="Krishnakumar V."/>
            <person name="Gundlach H."/>
            <person name="Zhou S."/>
            <person name="Mudge J."/>
            <person name="Bharti A.K."/>
            <person name="Murray J.D."/>
            <person name="Naoumkina M.A."/>
            <person name="Rosen B."/>
            <person name="Silverstein K.A."/>
            <person name="Tang H."/>
            <person name="Rombauts S."/>
            <person name="Zhao P.X."/>
            <person name="Zhou P."/>
            <person name="Barbe V."/>
            <person name="Bardou P."/>
            <person name="Bechner M."/>
            <person name="Bellec A."/>
            <person name="Berger A."/>
            <person name="Berges H."/>
            <person name="Bidwell S."/>
            <person name="Bisseling T."/>
            <person name="Choisne N."/>
            <person name="Couloux A."/>
            <person name="Denny R."/>
            <person name="Deshpande S."/>
            <person name="Dai X."/>
            <person name="Doyle J.J."/>
            <person name="Dudez A.M."/>
            <person name="Farmer A.D."/>
            <person name="Fouteau S."/>
            <person name="Franken C."/>
            <person name="Gibelin C."/>
            <person name="Gish J."/>
            <person name="Goldstein S."/>
            <person name="Gonzalez A.J."/>
            <person name="Green P.J."/>
            <person name="Hallab A."/>
            <person name="Hartog M."/>
            <person name="Hua A."/>
            <person name="Humphray S.J."/>
            <person name="Jeong D.H."/>
            <person name="Jing Y."/>
            <person name="Jocker A."/>
            <person name="Kenton S.M."/>
            <person name="Kim D.J."/>
            <person name="Klee K."/>
            <person name="Lai H."/>
            <person name="Lang C."/>
            <person name="Lin S."/>
            <person name="Macmil S.L."/>
            <person name="Magdelenat G."/>
            <person name="Matthews L."/>
            <person name="McCorrison J."/>
            <person name="Monaghan E.L."/>
            <person name="Mun J.H."/>
            <person name="Najar F.Z."/>
            <person name="Nicholson C."/>
            <person name="Noirot C."/>
            <person name="O'Bleness M."/>
            <person name="Paule C.R."/>
            <person name="Poulain J."/>
            <person name="Prion F."/>
            <person name="Qin B."/>
            <person name="Qu C."/>
            <person name="Retzel E.F."/>
            <person name="Riddle C."/>
            <person name="Sallet E."/>
            <person name="Samain S."/>
            <person name="Samson N."/>
            <person name="Sanders I."/>
            <person name="Saurat O."/>
            <person name="Scarpelli C."/>
            <person name="Schiex T."/>
            <person name="Segurens B."/>
            <person name="Severin A.J."/>
            <person name="Sherrier D.J."/>
            <person name="Shi R."/>
            <person name="Sims S."/>
            <person name="Singer S.R."/>
            <person name="Sinharoy S."/>
            <person name="Sterck L."/>
            <person name="Viollet A."/>
            <person name="Wang B.B."/>
            <person name="Wang K."/>
            <person name="Wang M."/>
            <person name="Wang X."/>
            <person name="Warfsmann J."/>
            <person name="Weissenbach J."/>
            <person name="White D.D."/>
            <person name="White J.D."/>
            <person name="Wiley G.B."/>
            <person name="Wincker P."/>
            <person name="Xing Y."/>
            <person name="Yang L."/>
            <person name="Yao Z."/>
            <person name="Ying F."/>
            <person name="Zhai J."/>
            <person name="Zhou L."/>
            <person name="Zuber A."/>
            <person name="Denarie J."/>
            <person name="Dixon R.A."/>
            <person name="May G.D."/>
            <person name="Schwartz D.C."/>
            <person name="Rogers J."/>
            <person name="Quetier F."/>
            <person name="Town C.D."/>
            <person name="Roe B.A."/>
        </authorList>
    </citation>
    <scope>NUCLEOTIDE SEQUENCE [LARGE SCALE GENOMIC DNA]</scope>
    <source>
        <strain evidence="3">A17</strain>
        <strain evidence="4 5">cv. Jemalong A17</strain>
    </source>
</reference>
<dbReference type="PANTHER" id="PTHR22930:SF293">
    <property type="entry name" value="PROTEIN ALP1-LIKE"/>
    <property type="match status" value="1"/>
</dbReference>
<accession>A0A072V2B5</accession>
<dbReference type="PANTHER" id="PTHR22930">
    <property type="match status" value="1"/>
</dbReference>
<dbReference type="InterPro" id="IPR045249">
    <property type="entry name" value="HARBI1-like"/>
</dbReference>
<name>A0A072V2B5_MEDTR</name>
<keyword evidence="1 3" id="KW-0812">Transmembrane</keyword>
<evidence type="ECO:0000313" key="3">
    <source>
        <dbReference type="EMBL" id="KEH32250.1"/>
    </source>
</evidence>
<feature type="transmembrane region" description="Helical" evidence="1">
    <location>
        <begin position="14"/>
        <end position="40"/>
    </location>
</feature>
<protein>
    <submittedName>
        <fullName evidence="3">Transmembrane protein, putative</fullName>
    </submittedName>
</protein>
<dbReference type="EMBL" id="CM001220">
    <property type="protein sequence ID" value="KEH32250.1"/>
    <property type="molecule type" value="Genomic_DNA"/>
</dbReference>
<organism evidence="3 5">
    <name type="scientific">Medicago truncatula</name>
    <name type="common">Barrel medic</name>
    <name type="synonym">Medicago tribuloides</name>
    <dbReference type="NCBI Taxonomy" id="3880"/>
    <lineage>
        <taxon>Eukaryota</taxon>
        <taxon>Viridiplantae</taxon>
        <taxon>Streptophyta</taxon>
        <taxon>Embryophyta</taxon>
        <taxon>Tracheophyta</taxon>
        <taxon>Spermatophyta</taxon>
        <taxon>Magnoliopsida</taxon>
        <taxon>eudicotyledons</taxon>
        <taxon>Gunneridae</taxon>
        <taxon>Pentapetalae</taxon>
        <taxon>rosids</taxon>
        <taxon>fabids</taxon>
        <taxon>Fabales</taxon>
        <taxon>Fabaceae</taxon>
        <taxon>Papilionoideae</taxon>
        <taxon>50 kb inversion clade</taxon>
        <taxon>NPAAA clade</taxon>
        <taxon>Hologalegina</taxon>
        <taxon>IRL clade</taxon>
        <taxon>Trifolieae</taxon>
        <taxon>Medicago</taxon>
    </lineage>
</organism>
<dbReference type="Pfam" id="PF26138">
    <property type="entry name" value="DUF8040"/>
    <property type="match status" value="1"/>
</dbReference>
<sequence length="177" mass="21260">MAHLMEACERKKRIITILIMHLEMLNLFTLMTMMLCYFALSNRLKKRKRKWDCYERSLVREVHFQRIIYTSDVACIENTRMDRPAFHKLCEMLKGIGGLVPTRHMCVEELVAMFLHILAHHVKNRMIRRQFVRSGETISRHFMSVLLALVKCHKELLKQPQPILENNTDERWKYFKV</sequence>
<dbReference type="HOGENOM" id="CLU_1520087_0_0_1"/>
<gene>
    <name evidence="3" type="ordered locus">MTR_4g117940</name>
</gene>
<evidence type="ECO:0000313" key="4">
    <source>
        <dbReference type="EnsemblPlants" id="KEH32250"/>
    </source>
</evidence>
<evidence type="ECO:0000313" key="5">
    <source>
        <dbReference type="Proteomes" id="UP000002051"/>
    </source>
</evidence>
<dbReference type="Proteomes" id="UP000002051">
    <property type="component" value="Chromosome 4"/>
</dbReference>
<keyword evidence="1" id="KW-0472">Membrane</keyword>
<evidence type="ECO:0000259" key="2">
    <source>
        <dbReference type="Pfam" id="PF26138"/>
    </source>
</evidence>
<dbReference type="EnsemblPlants" id="KEH32250">
    <property type="protein sequence ID" value="KEH32250"/>
    <property type="gene ID" value="MTR_4g117940"/>
</dbReference>
<keyword evidence="1" id="KW-1133">Transmembrane helix</keyword>
<keyword evidence="5" id="KW-1185">Reference proteome</keyword>
<dbReference type="STRING" id="3880.A0A072V2B5"/>
<reference evidence="4" key="3">
    <citation type="submission" date="2015-04" db="UniProtKB">
        <authorList>
            <consortium name="EnsemblPlants"/>
        </authorList>
    </citation>
    <scope>IDENTIFICATION</scope>
    <source>
        <strain evidence="4">cv. Jemalong A17</strain>
    </source>
</reference>
<dbReference type="InterPro" id="IPR058353">
    <property type="entry name" value="DUF8040"/>
</dbReference>
<proteinExistence type="predicted"/>
<evidence type="ECO:0000256" key="1">
    <source>
        <dbReference type="SAM" id="Phobius"/>
    </source>
</evidence>
<reference evidence="3 5" key="2">
    <citation type="journal article" date="2014" name="BMC Genomics">
        <title>An improved genome release (version Mt4.0) for the model legume Medicago truncatula.</title>
        <authorList>
            <person name="Tang H."/>
            <person name="Krishnakumar V."/>
            <person name="Bidwell S."/>
            <person name="Rosen B."/>
            <person name="Chan A."/>
            <person name="Zhou S."/>
            <person name="Gentzbittel L."/>
            <person name="Childs K.L."/>
            <person name="Yandell M."/>
            <person name="Gundlach H."/>
            <person name="Mayer K.F."/>
            <person name="Schwartz D.C."/>
            <person name="Town C.D."/>
        </authorList>
    </citation>
    <scope>GENOME REANNOTATION</scope>
    <source>
        <strain evidence="3">A17</strain>
        <strain evidence="4 5">cv. Jemalong A17</strain>
    </source>
</reference>